<protein>
    <submittedName>
        <fullName evidence="1">Uncharacterized protein</fullName>
    </submittedName>
</protein>
<evidence type="ECO:0000313" key="2">
    <source>
        <dbReference type="Proteomes" id="UP000240744"/>
    </source>
</evidence>
<name>A0A2K9VI71_9CAUD</name>
<reference evidence="1" key="1">
    <citation type="submission" date="2018-04" db="EMBL/GenBank/DDBJ databases">
        <title>Biology of a Novel Mycobacteriophage, SWU2, Isolated from Chinese Soil.</title>
        <authorList>
            <person name="Li C."/>
            <person name="Gu Y."/>
        </authorList>
    </citation>
    <scope>NUCLEOTIDE SEQUENCE</scope>
</reference>
<dbReference type="Proteomes" id="UP000240744">
    <property type="component" value="Segment"/>
</dbReference>
<evidence type="ECO:0000313" key="1">
    <source>
        <dbReference type="EMBL" id="AUV62030.1"/>
    </source>
</evidence>
<sequence length="55" mass="6382">MYVGDMTLQDAREWKRLTQEDLDKHLQYFSASSPVAQQLQNDLEDINGRIAELEA</sequence>
<accession>A0A2K9VI71</accession>
<keyword evidence="2" id="KW-1185">Reference proteome</keyword>
<organism evidence="1 2">
    <name type="scientific">Mycobacterium phage SWU2</name>
    <dbReference type="NCBI Taxonomy" id="2077150"/>
    <lineage>
        <taxon>Viruses</taxon>
        <taxon>Duplodnaviria</taxon>
        <taxon>Heunggongvirae</taxon>
        <taxon>Uroviricota</taxon>
        <taxon>Caudoviricetes</taxon>
        <taxon>Timshelvirus</taxon>
        <taxon>Timshelvirus SWU2</taxon>
    </lineage>
</organism>
<proteinExistence type="predicted"/>
<gene>
    <name evidence="1" type="ORF">JX_gp71</name>
</gene>
<dbReference type="EMBL" id="MG793454">
    <property type="protein sequence ID" value="AUV62030.1"/>
    <property type="molecule type" value="Genomic_DNA"/>
</dbReference>